<dbReference type="InterPro" id="IPR035451">
    <property type="entry name" value="Ada-like_dom_sf"/>
</dbReference>
<evidence type="ECO:0000259" key="3">
    <source>
        <dbReference type="PROSITE" id="PS50830"/>
    </source>
</evidence>
<organism evidence="4 5">
    <name type="scientific">Finegoldia dalianensis</name>
    <dbReference type="NCBI Taxonomy" id="3145239"/>
    <lineage>
        <taxon>Bacteria</taxon>
        <taxon>Bacillati</taxon>
        <taxon>Bacillota</taxon>
        <taxon>Tissierellia</taxon>
        <taxon>Tissierellales</taxon>
        <taxon>Peptoniphilaceae</taxon>
        <taxon>Finegoldia</taxon>
    </lineage>
</organism>
<accession>A0ABW9KFA6</accession>
<feature type="domain" description="TNase-like" evidence="3">
    <location>
        <begin position="332"/>
        <end position="477"/>
    </location>
</feature>
<dbReference type="Gene3D" id="2.40.50.90">
    <property type="match status" value="1"/>
</dbReference>
<comment type="caution">
    <text evidence="4">The sequence shown here is derived from an EMBL/GenBank/DDBJ whole genome shotgun (WGS) entry which is preliminary data.</text>
</comment>
<dbReference type="SUPFAM" id="SSF50199">
    <property type="entry name" value="Staphylococcal nuclease"/>
    <property type="match status" value="1"/>
</dbReference>
<evidence type="ECO:0000313" key="5">
    <source>
        <dbReference type="Proteomes" id="UP001634413"/>
    </source>
</evidence>
<keyword evidence="5" id="KW-1185">Reference proteome</keyword>
<dbReference type="InterPro" id="IPR035437">
    <property type="entry name" value="SNase_OB-fold_sf"/>
</dbReference>
<dbReference type="InterPro" id="IPR007253">
    <property type="entry name" value="Cell_wall-bd_2"/>
</dbReference>
<dbReference type="InterPro" id="IPR016071">
    <property type="entry name" value="Staphylococal_nuclease_OB-fold"/>
</dbReference>
<keyword evidence="2" id="KW-0732">Signal</keyword>
<dbReference type="EMBL" id="JBDLBQ010000007">
    <property type="protein sequence ID" value="MFN2102953.1"/>
    <property type="molecule type" value="Genomic_DNA"/>
</dbReference>
<sequence length="546" mass="60454">MKKKNLLKRVLATSLALSMCIAPTITKASVEKVERISGRNRIETSVNISKNSFESSDNVVIANGFDFPDALSSGQLAAVLNAPLLLSSPNNLDTETKSEIERLNPKNVYIVGGEKALNKERIEPEIKSITKNAKIERLAGIDRYDTSVKVMEKTKEFVDPENLLIVSGNNFPDALAAAGYMVNHKSVMVLSDGVSYPKSGLNEIAVGGKNLLPLNGFTGERISGKDRYETALEIAKKSFASNDTAILSNANVFADSLSAVSLTKKYYAPIILTSNKNLNKSSKDYLNGLKKVVIVGGKASVEDNILQNKTIEELAVKPSKKDTKQPQKKLYNFEKAVVERVVDGDTIVVKRQNGVSEKIRMVLVNTPETKHPKKGVEYFGKEASAYTKKMLPAGKTVYLEKDVSERDRYSRLLRYVWVNEPTSKIDTKVLKNNCFNAMLLANGFAQVSVFPPDVKYVNEFRQIEKTAKDNNIGLWKGGVVDNNTSTKEPSKEQTKPVGRGVIHGNRKSMIYHMPGQAFYDKISDKNLVLFETEQDAINAGYRKAKR</sequence>
<dbReference type="SMART" id="SM00318">
    <property type="entry name" value="SNc"/>
    <property type="match status" value="1"/>
</dbReference>
<name>A0ABW9KFA6_9FIRM</name>
<gene>
    <name evidence="4" type="ORF">ABDJ34_08560</name>
</gene>
<dbReference type="SUPFAM" id="SSF57884">
    <property type="entry name" value="Ada DNA repair protein, N-terminal domain (N-Ada 10)"/>
    <property type="match status" value="1"/>
</dbReference>
<dbReference type="InterPro" id="IPR051922">
    <property type="entry name" value="Bact_Sporulation_Assoc"/>
</dbReference>
<feature type="chain" id="PRO_5045774499" evidence="2">
    <location>
        <begin position="29"/>
        <end position="546"/>
    </location>
</feature>
<evidence type="ECO:0000256" key="1">
    <source>
        <dbReference type="SAM" id="MobiDB-lite"/>
    </source>
</evidence>
<dbReference type="Gene3D" id="3.40.10.10">
    <property type="entry name" value="DNA Methylphosphotriester Repair Domain"/>
    <property type="match status" value="1"/>
</dbReference>
<feature type="signal peptide" evidence="2">
    <location>
        <begin position="1"/>
        <end position="28"/>
    </location>
</feature>
<proteinExistence type="predicted"/>
<dbReference type="RefSeq" id="WP_412702088.1">
    <property type="nucleotide sequence ID" value="NZ_JBDLBQ010000007.1"/>
</dbReference>
<dbReference type="Pfam" id="PF04122">
    <property type="entry name" value="CW_binding_2"/>
    <property type="match status" value="3"/>
</dbReference>
<dbReference type="Gene3D" id="3.40.50.12090">
    <property type="match status" value="3"/>
</dbReference>
<evidence type="ECO:0000313" key="4">
    <source>
        <dbReference type="EMBL" id="MFN2102953.1"/>
    </source>
</evidence>
<dbReference type="Proteomes" id="UP001634413">
    <property type="component" value="Unassembled WGS sequence"/>
</dbReference>
<feature type="region of interest" description="Disordered" evidence="1">
    <location>
        <begin position="478"/>
        <end position="499"/>
    </location>
</feature>
<protein>
    <submittedName>
        <fullName evidence="4">Cell wall-binding repeat-containing protein</fullName>
    </submittedName>
</protein>
<dbReference type="PANTHER" id="PTHR30032">
    <property type="entry name" value="N-ACETYLMURAMOYL-L-ALANINE AMIDASE-RELATED"/>
    <property type="match status" value="1"/>
</dbReference>
<dbReference type="PROSITE" id="PS50830">
    <property type="entry name" value="TNASE_3"/>
    <property type="match status" value="1"/>
</dbReference>
<dbReference type="Pfam" id="PF00565">
    <property type="entry name" value="SNase"/>
    <property type="match status" value="1"/>
</dbReference>
<dbReference type="PANTHER" id="PTHR30032:SF8">
    <property type="entry name" value="GERMINATION-SPECIFIC N-ACETYLMURAMOYL-L-ALANINE AMIDASE"/>
    <property type="match status" value="1"/>
</dbReference>
<evidence type="ECO:0000256" key="2">
    <source>
        <dbReference type="SAM" id="SignalP"/>
    </source>
</evidence>
<reference evidence="4 5" key="1">
    <citation type="journal article" date="2024" name="Anaerobe">
        <title>The identification of Finegoldia dalianensis sp. nov., isolated from the pus of a patient with skin abscess and genomic analysis of the strains belonging to Finegoldia genus.</title>
        <authorList>
            <person name="Li Y."/>
            <person name="Wang Y."/>
            <person name="Xiao D."/>
            <person name="Wang J."/>
            <person name="Jin D."/>
        </authorList>
    </citation>
    <scope>NUCLEOTIDE SEQUENCE [LARGE SCALE GENOMIC DNA]</scope>
    <source>
        <strain evidence="4 5">LY240594</strain>
    </source>
</reference>